<evidence type="ECO:0000313" key="2">
    <source>
        <dbReference type="Proteomes" id="UP000554965"/>
    </source>
</evidence>
<evidence type="ECO:0000313" key="1">
    <source>
        <dbReference type="EMBL" id="SOJ53968.1"/>
    </source>
</evidence>
<dbReference type="Proteomes" id="UP000554965">
    <property type="component" value="Unassembled WGS sequence"/>
</dbReference>
<proteinExistence type="predicted"/>
<keyword evidence="2" id="KW-1185">Reference proteome</keyword>
<sequence length="157" mass="17710">MYPSAAEIYQLLGKAVVVQQSRPDAAVVPILVCRRAHPTTFWMAGQLGFVVIPMYRQFLGPHVEELKYLEVRNEVHFHDLTLGNGPGLRVSDRLKGAVRNKSIEFAQTWQRTVSDTRISATLLQLSRTTDRRDHAAWAEMVKELVVDNGWGDGWPVG</sequence>
<gene>
    <name evidence="1" type="ORF">MSIMFB_01467</name>
</gene>
<dbReference type="EMBL" id="OCTY01000002">
    <property type="protein sequence ID" value="SOJ53968.1"/>
    <property type="molecule type" value="Genomic_DNA"/>
</dbReference>
<protein>
    <submittedName>
        <fullName evidence="1">Uncharacterized protein</fullName>
    </submittedName>
</protein>
<dbReference type="RefSeq" id="WP_186242100.1">
    <property type="nucleotide sequence ID" value="NZ_OCTY01000002.1"/>
</dbReference>
<dbReference type="AlphaFoldDB" id="A0A7Z7IJT1"/>
<accession>A0A7Z7IJT1</accession>
<name>A0A7Z7IJT1_9MYCO</name>
<reference evidence="1 2" key="1">
    <citation type="submission" date="2017-10" db="EMBL/GenBank/DDBJ databases">
        <authorList>
            <consortium name="Urmite Genomes"/>
        </authorList>
    </citation>
    <scope>NUCLEOTIDE SEQUENCE [LARGE SCALE GENOMIC DNA]</scope>
    <source>
        <strain evidence="1 2">FB-527</strain>
    </source>
</reference>
<organism evidence="1 2">
    <name type="scientific">Mycobacterium simulans</name>
    <dbReference type="NCBI Taxonomy" id="627089"/>
    <lineage>
        <taxon>Bacteria</taxon>
        <taxon>Bacillati</taxon>
        <taxon>Actinomycetota</taxon>
        <taxon>Actinomycetes</taxon>
        <taxon>Mycobacteriales</taxon>
        <taxon>Mycobacteriaceae</taxon>
        <taxon>Mycobacterium</taxon>
    </lineage>
</organism>
<comment type="caution">
    <text evidence="1">The sequence shown here is derived from an EMBL/GenBank/DDBJ whole genome shotgun (WGS) entry which is preliminary data.</text>
</comment>